<dbReference type="STRING" id="33936.AZI98_12455"/>
<dbReference type="InterPro" id="IPR027473">
    <property type="entry name" value="L-asparaginase_C"/>
</dbReference>
<evidence type="ECO:0000256" key="8">
    <source>
        <dbReference type="PROSITE-ProRule" id="PRU10099"/>
    </source>
</evidence>
<dbReference type="SUPFAM" id="SSF53774">
    <property type="entry name" value="Glutaminase/Asparaginase"/>
    <property type="match status" value="1"/>
</dbReference>
<dbReference type="PROSITE" id="PS00917">
    <property type="entry name" value="ASN_GLN_ASE_2"/>
    <property type="match status" value="1"/>
</dbReference>
<dbReference type="InterPro" id="IPR040919">
    <property type="entry name" value="Asparaginase_C"/>
</dbReference>
<dbReference type="Gene3D" id="3.40.50.1170">
    <property type="entry name" value="L-asparaginase, N-terminal domain"/>
    <property type="match status" value="1"/>
</dbReference>
<feature type="active site" evidence="9">
    <location>
        <position position="87"/>
    </location>
</feature>
<feature type="active site" evidence="8">
    <location>
        <position position="12"/>
    </location>
</feature>
<evidence type="ECO:0000256" key="4">
    <source>
        <dbReference type="ARBA" id="ARBA00022801"/>
    </source>
</evidence>
<evidence type="ECO:0000256" key="3">
    <source>
        <dbReference type="ARBA" id="ARBA00012920"/>
    </source>
</evidence>
<evidence type="ECO:0000256" key="2">
    <source>
        <dbReference type="ARBA" id="ARBA00011881"/>
    </source>
</evidence>
<dbReference type="OrthoDB" id="9788068at2"/>
<evidence type="ECO:0000256" key="1">
    <source>
        <dbReference type="ARBA" id="ARBA00010518"/>
    </source>
</evidence>
<dbReference type="FunFam" id="3.40.50.40:FF:000003">
    <property type="entry name" value="L-asparaginase 2"/>
    <property type="match status" value="1"/>
</dbReference>
<dbReference type="GO" id="GO:0006528">
    <property type="term" value="P:asparagine metabolic process"/>
    <property type="evidence" value="ECO:0007669"/>
    <property type="project" value="InterPro"/>
</dbReference>
<evidence type="ECO:0000259" key="10">
    <source>
        <dbReference type="Pfam" id="PF00710"/>
    </source>
</evidence>
<comment type="similarity">
    <text evidence="1">Belongs to the asparaginase 1 family.</text>
</comment>
<dbReference type="InterPro" id="IPR006034">
    <property type="entry name" value="Asparaginase/glutaminase-like"/>
</dbReference>
<dbReference type="PANTHER" id="PTHR11707">
    <property type="entry name" value="L-ASPARAGINASE"/>
    <property type="match status" value="1"/>
</dbReference>
<dbReference type="InterPro" id="IPR004550">
    <property type="entry name" value="AsnASE_II"/>
</dbReference>
<dbReference type="PRINTS" id="PR00139">
    <property type="entry name" value="ASNGLNASE"/>
</dbReference>
<dbReference type="InterPro" id="IPR037152">
    <property type="entry name" value="L-asparaginase_N_sf"/>
</dbReference>
<keyword evidence="13" id="KW-1185">Reference proteome</keyword>
<dbReference type="SMART" id="SM00870">
    <property type="entry name" value="Asparaginase"/>
    <property type="match status" value="1"/>
</dbReference>
<evidence type="ECO:0000259" key="11">
    <source>
        <dbReference type="Pfam" id="PF17763"/>
    </source>
</evidence>
<dbReference type="GO" id="GO:0004067">
    <property type="term" value="F:asparaginase activity"/>
    <property type="evidence" value="ECO:0007669"/>
    <property type="project" value="UniProtKB-UniRule"/>
</dbReference>
<dbReference type="PANTHER" id="PTHR11707:SF28">
    <property type="entry name" value="60 KDA LYSOPHOSPHOLIPASE"/>
    <property type="match status" value="1"/>
</dbReference>
<comment type="subunit">
    <text evidence="2">Homotetramer.</text>
</comment>
<dbReference type="Pfam" id="PF17763">
    <property type="entry name" value="Asparaginase_C"/>
    <property type="match status" value="1"/>
</dbReference>
<dbReference type="RefSeq" id="WP_063388608.1">
    <property type="nucleotide sequence ID" value="NZ_LWBR01000035.1"/>
</dbReference>
<gene>
    <name evidence="12" type="ORF">AZI98_12455</name>
</gene>
<protein>
    <recommendedName>
        <fullName evidence="3">asparaginase</fullName>
        <ecNumber evidence="3">3.5.1.1</ecNumber>
    </recommendedName>
</protein>
<dbReference type="PROSITE" id="PS51732">
    <property type="entry name" value="ASN_GLN_ASE_3"/>
    <property type="match status" value="1"/>
</dbReference>
<dbReference type="AlphaFoldDB" id="A0A165XCM0"/>
<dbReference type="InterPro" id="IPR027475">
    <property type="entry name" value="Asparaginase/glutaminase_AS2"/>
</dbReference>
<dbReference type="InterPro" id="IPR020827">
    <property type="entry name" value="Asparaginase/glutaminase_AS1"/>
</dbReference>
<dbReference type="EMBL" id="LWBR01000035">
    <property type="protein sequence ID" value="KZN95874.1"/>
    <property type="molecule type" value="Genomic_DNA"/>
</dbReference>
<evidence type="ECO:0000256" key="6">
    <source>
        <dbReference type="PIRSR" id="PIRSR001220-1"/>
    </source>
</evidence>
<dbReference type="Proteomes" id="UP000076476">
    <property type="component" value="Unassembled WGS sequence"/>
</dbReference>
<organism evidence="12 13">
    <name type="scientific">Aeribacillus pallidus</name>
    <dbReference type="NCBI Taxonomy" id="33936"/>
    <lineage>
        <taxon>Bacteria</taxon>
        <taxon>Bacillati</taxon>
        <taxon>Bacillota</taxon>
        <taxon>Bacilli</taxon>
        <taxon>Bacillales</taxon>
        <taxon>Bacillaceae</taxon>
        <taxon>Aeribacillus</taxon>
    </lineage>
</organism>
<evidence type="ECO:0000256" key="9">
    <source>
        <dbReference type="PROSITE-ProRule" id="PRU10100"/>
    </source>
</evidence>
<feature type="binding site" evidence="7">
    <location>
        <begin position="87"/>
        <end position="88"/>
    </location>
    <ligand>
        <name>substrate</name>
    </ligand>
</feature>
<feature type="active site" description="O-isoaspartyl threonine intermediate" evidence="6">
    <location>
        <position position="12"/>
    </location>
</feature>
<evidence type="ECO:0000256" key="5">
    <source>
        <dbReference type="ARBA" id="ARBA00049366"/>
    </source>
</evidence>
<dbReference type="PROSITE" id="PS00144">
    <property type="entry name" value="ASN_GLN_ASE_1"/>
    <property type="match status" value="1"/>
</dbReference>
<comment type="caution">
    <text evidence="12">The sequence shown here is derived from an EMBL/GenBank/DDBJ whole genome shotgun (WGS) entry which is preliminary data.</text>
</comment>
<feature type="binding site" evidence="7">
    <location>
        <position position="54"/>
    </location>
    <ligand>
        <name>substrate</name>
    </ligand>
</feature>
<evidence type="ECO:0000313" key="13">
    <source>
        <dbReference type="Proteomes" id="UP000076476"/>
    </source>
</evidence>
<evidence type="ECO:0000313" key="12">
    <source>
        <dbReference type="EMBL" id="KZN95874.1"/>
    </source>
</evidence>
<dbReference type="Gene3D" id="3.40.50.40">
    <property type="match status" value="1"/>
</dbReference>
<accession>A0A165XCM0</accession>
<dbReference type="EC" id="3.5.1.1" evidence="3"/>
<dbReference type="Pfam" id="PF00710">
    <property type="entry name" value="Asparaginase"/>
    <property type="match status" value="1"/>
</dbReference>
<feature type="domain" description="L-asparaginase N-terminal" evidence="10">
    <location>
        <begin position="3"/>
        <end position="188"/>
    </location>
</feature>
<comment type="catalytic activity">
    <reaction evidence="5">
        <text>L-asparagine + H2O = L-aspartate + NH4(+)</text>
        <dbReference type="Rhea" id="RHEA:21016"/>
        <dbReference type="ChEBI" id="CHEBI:15377"/>
        <dbReference type="ChEBI" id="CHEBI:28938"/>
        <dbReference type="ChEBI" id="CHEBI:29991"/>
        <dbReference type="ChEBI" id="CHEBI:58048"/>
        <dbReference type="EC" id="3.5.1.1"/>
    </reaction>
</comment>
<proteinExistence type="inferred from homology"/>
<dbReference type="PIRSF" id="PIRSF500176">
    <property type="entry name" value="L_ASNase"/>
    <property type="match status" value="1"/>
</dbReference>
<dbReference type="CDD" id="cd08964">
    <property type="entry name" value="L-asparaginase_II"/>
    <property type="match status" value="1"/>
</dbReference>
<evidence type="ECO:0000256" key="7">
    <source>
        <dbReference type="PIRSR" id="PIRSR001220-2"/>
    </source>
</evidence>
<sequence>MKKVLILHTGGTISMLEDEQSGAVRPEGSNPLTNFSLNVNNVQTIVKELFNLPSPHITPKEMLEIKKEIEHHAKNGSIDGVVVTHGTDTLEETAYFLDLALDLPIPIVVTGAMRSNNELGSDGLYNLLMSIKVAASDEAKNLGVLVVMNDEIHTAKNVTKTHTSNIATFQSPQYGPIGIVNKKILAFHHYPLRKETYSITKISKHVLLLKAYAGMDEKIMEAVEGLNPDGIVIEALGQGNLPPALVPGMKRLIEKKVPIVIVSRCFNGIVQDVYDYQGGGKHLKQLGVIFSNGLNGQKARIKLLVALEKTSDLTEIEEMFSK</sequence>
<name>A0A165XCM0_9BACI</name>
<feature type="domain" description="Asparaginase/glutaminase C-terminal" evidence="11">
    <location>
        <begin position="205"/>
        <end position="320"/>
    </location>
</feature>
<dbReference type="FunFam" id="3.40.50.1170:FF:000001">
    <property type="entry name" value="L-asparaginase 2"/>
    <property type="match status" value="1"/>
</dbReference>
<dbReference type="PIRSF" id="PIRSF001220">
    <property type="entry name" value="L-ASNase_gatD"/>
    <property type="match status" value="1"/>
</dbReference>
<dbReference type="InterPro" id="IPR027474">
    <property type="entry name" value="L-asparaginase_N"/>
</dbReference>
<dbReference type="InterPro" id="IPR036152">
    <property type="entry name" value="Asp/glu_Ase-like_sf"/>
</dbReference>
<keyword evidence="4" id="KW-0378">Hydrolase</keyword>
<reference evidence="12 13" key="1">
    <citation type="submission" date="2016-04" db="EMBL/GenBank/DDBJ databases">
        <title>Draft genome sequence of Aeribacillus pallidus 8m3 from petroleum reservoir.</title>
        <authorList>
            <person name="Poltaraus A.B."/>
            <person name="Nazina T.N."/>
            <person name="Tourova T.P."/>
            <person name="Malakho S.M."/>
            <person name="Korshunova A.V."/>
            <person name="Sokolova D.S."/>
        </authorList>
    </citation>
    <scope>NUCLEOTIDE SEQUENCE [LARGE SCALE GENOMIC DNA]</scope>
    <source>
        <strain evidence="12 13">8m3</strain>
    </source>
</reference>
<dbReference type="SFLD" id="SFLDS00057">
    <property type="entry name" value="Glutaminase/Asparaginase"/>
    <property type="match status" value="1"/>
</dbReference>